<evidence type="ECO:0000256" key="7">
    <source>
        <dbReference type="SAM" id="MobiDB-lite"/>
    </source>
</evidence>
<dbReference type="Pfam" id="PF03793">
    <property type="entry name" value="PASTA"/>
    <property type="match status" value="3"/>
</dbReference>
<keyword evidence="4" id="KW-0547">Nucleotide-binding</keyword>
<dbReference type="SMART" id="SM00740">
    <property type="entry name" value="PASTA"/>
    <property type="match status" value="4"/>
</dbReference>
<evidence type="ECO:0000313" key="11">
    <source>
        <dbReference type="EMBL" id="CAB4322756.1"/>
    </source>
</evidence>
<dbReference type="AlphaFoldDB" id="A0A6J5YDT7"/>
<keyword evidence="2" id="KW-0808">Transferase</keyword>
<dbReference type="SUPFAM" id="SSF56112">
    <property type="entry name" value="Protein kinase-like (PK-like)"/>
    <property type="match status" value="1"/>
</dbReference>
<evidence type="ECO:0000256" key="3">
    <source>
        <dbReference type="ARBA" id="ARBA00022737"/>
    </source>
</evidence>
<keyword evidence="8" id="KW-0812">Transmembrane</keyword>
<dbReference type="InterPro" id="IPR008271">
    <property type="entry name" value="Ser/Thr_kinase_AS"/>
</dbReference>
<evidence type="ECO:0000256" key="8">
    <source>
        <dbReference type="SAM" id="Phobius"/>
    </source>
</evidence>
<feature type="region of interest" description="Disordered" evidence="7">
    <location>
        <begin position="45"/>
        <end position="69"/>
    </location>
</feature>
<feature type="domain" description="PASTA" evidence="10">
    <location>
        <begin position="462"/>
        <end position="527"/>
    </location>
</feature>
<evidence type="ECO:0000259" key="9">
    <source>
        <dbReference type="PROSITE" id="PS50011"/>
    </source>
</evidence>
<gene>
    <name evidence="11" type="ORF">UFOPK1392_00493</name>
</gene>
<reference evidence="11" key="1">
    <citation type="submission" date="2020-05" db="EMBL/GenBank/DDBJ databases">
        <authorList>
            <person name="Chiriac C."/>
            <person name="Salcher M."/>
            <person name="Ghai R."/>
            <person name="Kavagutti S V."/>
        </authorList>
    </citation>
    <scope>NUCLEOTIDE SEQUENCE</scope>
</reference>
<dbReference type="Gene3D" id="3.30.200.20">
    <property type="entry name" value="Phosphorylase Kinase, domain 1"/>
    <property type="match status" value="1"/>
</dbReference>
<dbReference type="PROSITE" id="PS00107">
    <property type="entry name" value="PROTEIN_KINASE_ATP"/>
    <property type="match status" value="1"/>
</dbReference>
<proteinExistence type="predicted"/>
<name>A0A6J5YDT7_9ZZZZ</name>
<dbReference type="InterPro" id="IPR005543">
    <property type="entry name" value="PASTA_dom"/>
</dbReference>
<dbReference type="CDD" id="cd06577">
    <property type="entry name" value="PASTA_pknB"/>
    <property type="match status" value="3"/>
</dbReference>
<dbReference type="CDD" id="cd14014">
    <property type="entry name" value="STKc_PknB_like"/>
    <property type="match status" value="1"/>
</dbReference>
<sequence length="727" mass="74294">MARLQSSRFSGGGFGSHVHSLPAHGRPPAVGLGWAGWSGLERTGLGGSGGSGVTETAEPNNYPQNVANPRMPDRIGQVLGGRYRLLAPIGTGASATVYLSDDVVLRRRVAVKVLHDALADDPSFLKRFRAEAQSAAALNHPNVMAVHDWGQGDVPYLVTELLSGGSLRGLLDTGAQLDQAQTQAVGLEAARALDYAHRQGFVHRDIKPANLLFDEEGRLRIADFGLARALAEAAWTEPAGAVLGTARYASPEQAQGATLDGRSDVYSLALVLIEAHTGVLPFAADTTLGTLMARVDRPIPVPPEMGPLVPALRAAGAADPADRPDAGTFAAMLAAAGSPASVAPLPLAGVATLDRAQLDPVEPTTLFRPEDDLLGAVFADLDATVSGSGSAITGSSFTDATGVLVLGETIGQPATRTIERPAATGGAAQASRRRRIPRAVRAGLLVLLVVGAAVGAFFALYRPSHTIGEYASLPVVEVRNLLKQNGYTVVENGEYSETTELDAIISQDPLAGTSLKEGRTVTLTVSLGPPPVPVPTDLAGRTVDQASAALSAASLRLGTLIDGYDETIAKGIVLSLADGTPTELPKGSPVDLVVSAGPKPRTVPDGLVGQAVDAVTTQLTSLGLVVARNDAYSDTVAEGTVLSVTPASGSAVAKGGTVTVSASKGRRPIAIPADIVGKSVTAATEELQALGLVVSGVQGSPTGKVSGSNPAVGSLVKPGSSVLLLTR</sequence>
<keyword evidence="8" id="KW-0472">Membrane</keyword>
<accession>A0A6J5YDT7</accession>
<keyword evidence="1" id="KW-0723">Serine/threonine-protein kinase</keyword>
<dbReference type="Gene3D" id="3.30.10.20">
    <property type="match status" value="4"/>
</dbReference>
<feature type="domain" description="Protein kinase" evidence="9">
    <location>
        <begin position="83"/>
        <end position="333"/>
    </location>
</feature>
<keyword evidence="5" id="KW-0418">Kinase</keyword>
<dbReference type="InterPro" id="IPR017441">
    <property type="entry name" value="Protein_kinase_ATP_BS"/>
</dbReference>
<keyword evidence="8" id="KW-1133">Transmembrane helix</keyword>
<dbReference type="FunFam" id="3.30.200.20:FF:000035">
    <property type="entry name" value="Serine/threonine protein kinase Stk1"/>
    <property type="match status" value="1"/>
</dbReference>
<dbReference type="PROSITE" id="PS50011">
    <property type="entry name" value="PROTEIN_KINASE_DOM"/>
    <property type="match status" value="1"/>
</dbReference>
<dbReference type="EMBL" id="CAEMXZ010000014">
    <property type="protein sequence ID" value="CAB4322756.1"/>
    <property type="molecule type" value="Genomic_DNA"/>
</dbReference>
<dbReference type="GO" id="GO:0005524">
    <property type="term" value="F:ATP binding"/>
    <property type="evidence" value="ECO:0007669"/>
    <property type="project" value="UniProtKB-KW"/>
</dbReference>
<feature type="transmembrane region" description="Helical" evidence="8">
    <location>
        <begin position="442"/>
        <end position="461"/>
    </location>
</feature>
<dbReference type="PROSITE" id="PS51178">
    <property type="entry name" value="PASTA"/>
    <property type="match status" value="3"/>
</dbReference>
<protein>
    <submittedName>
        <fullName evidence="11">Unannotated protein</fullName>
    </submittedName>
</protein>
<dbReference type="SMART" id="SM00220">
    <property type="entry name" value="S_TKc"/>
    <property type="match status" value="1"/>
</dbReference>
<dbReference type="Gene3D" id="1.10.510.10">
    <property type="entry name" value="Transferase(Phosphotransferase) domain 1"/>
    <property type="match status" value="1"/>
</dbReference>
<evidence type="ECO:0000256" key="5">
    <source>
        <dbReference type="ARBA" id="ARBA00022777"/>
    </source>
</evidence>
<dbReference type="PANTHER" id="PTHR43289">
    <property type="entry name" value="MITOGEN-ACTIVATED PROTEIN KINASE KINASE KINASE 20-RELATED"/>
    <property type="match status" value="1"/>
</dbReference>
<dbReference type="GO" id="GO:0004674">
    <property type="term" value="F:protein serine/threonine kinase activity"/>
    <property type="evidence" value="ECO:0007669"/>
    <property type="project" value="UniProtKB-KW"/>
</dbReference>
<organism evidence="11">
    <name type="scientific">freshwater metagenome</name>
    <dbReference type="NCBI Taxonomy" id="449393"/>
    <lineage>
        <taxon>unclassified sequences</taxon>
        <taxon>metagenomes</taxon>
        <taxon>ecological metagenomes</taxon>
    </lineage>
</organism>
<dbReference type="InterPro" id="IPR011009">
    <property type="entry name" value="Kinase-like_dom_sf"/>
</dbReference>
<dbReference type="Pfam" id="PF00069">
    <property type="entry name" value="Pkinase"/>
    <property type="match status" value="1"/>
</dbReference>
<feature type="domain" description="PASTA" evidence="10">
    <location>
        <begin position="666"/>
        <end position="727"/>
    </location>
</feature>
<evidence type="ECO:0000256" key="6">
    <source>
        <dbReference type="ARBA" id="ARBA00022840"/>
    </source>
</evidence>
<keyword evidence="6" id="KW-0067">ATP-binding</keyword>
<dbReference type="InterPro" id="IPR000719">
    <property type="entry name" value="Prot_kinase_dom"/>
</dbReference>
<keyword evidence="3" id="KW-0677">Repeat</keyword>
<dbReference type="PANTHER" id="PTHR43289:SF6">
    <property type="entry name" value="SERINE_THREONINE-PROTEIN KINASE NEKL-3"/>
    <property type="match status" value="1"/>
</dbReference>
<feature type="domain" description="PASTA" evidence="10">
    <location>
        <begin position="597"/>
        <end position="664"/>
    </location>
</feature>
<evidence type="ECO:0000256" key="2">
    <source>
        <dbReference type="ARBA" id="ARBA00022679"/>
    </source>
</evidence>
<dbReference type="PROSITE" id="PS00108">
    <property type="entry name" value="PROTEIN_KINASE_ST"/>
    <property type="match status" value="1"/>
</dbReference>
<evidence type="ECO:0000256" key="1">
    <source>
        <dbReference type="ARBA" id="ARBA00022527"/>
    </source>
</evidence>
<evidence type="ECO:0000259" key="10">
    <source>
        <dbReference type="PROSITE" id="PS51178"/>
    </source>
</evidence>
<evidence type="ECO:0000256" key="4">
    <source>
        <dbReference type="ARBA" id="ARBA00022741"/>
    </source>
</evidence>
<feature type="compositionally biased region" description="Polar residues" evidence="7">
    <location>
        <begin position="57"/>
        <end position="67"/>
    </location>
</feature>